<dbReference type="EMBL" id="CAESGF010000002">
    <property type="protein sequence ID" value="CAB4362654.1"/>
    <property type="molecule type" value="Genomic_DNA"/>
</dbReference>
<sequence length="252" mass="26415">MRTIPVRAVLVLLTCALTACSSGDNAAPDRLDTLAPSDTLPVARATTTSSSTTSNTATPVTAPAGTIALSADGPWKLVDSAPGVTAPGLVYELMPGLWAYLPTVEDIPNGITWVLNKDDLPVIEAYLMARLTYFKAITSKPMDLGLPGWKQWYADGGAAYRSNLESRSAQGQVADLDAGVVLRPQVIGEDRSEDTAVVFDCFVDGGVFRLPNGDLAPGSSIGSVDYGSAARLKLDGTAWIVEQVGTQPDACL</sequence>
<evidence type="ECO:0000313" key="6">
    <source>
        <dbReference type="EMBL" id="CAB4985170.1"/>
    </source>
</evidence>
<dbReference type="EMBL" id="CAFBMT010000001">
    <property type="protein sequence ID" value="CAB4911235.1"/>
    <property type="molecule type" value="Genomic_DNA"/>
</dbReference>
<evidence type="ECO:0000313" key="1">
    <source>
        <dbReference type="EMBL" id="CAB4362654.1"/>
    </source>
</evidence>
<evidence type="ECO:0000313" key="2">
    <source>
        <dbReference type="EMBL" id="CAB4707377.1"/>
    </source>
</evidence>
<evidence type="ECO:0000313" key="4">
    <source>
        <dbReference type="EMBL" id="CAB4851929.1"/>
    </source>
</evidence>
<evidence type="ECO:0000313" key="5">
    <source>
        <dbReference type="EMBL" id="CAB4911235.1"/>
    </source>
</evidence>
<reference evidence="5" key="1">
    <citation type="submission" date="2020-05" db="EMBL/GenBank/DDBJ databases">
        <authorList>
            <person name="Chiriac C."/>
            <person name="Salcher M."/>
            <person name="Ghai R."/>
            <person name="Kavagutti S V."/>
        </authorList>
    </citation>
    <scope>NUCLEOTIDE SEQUENCE</scope>
</reference>
<dbReference type="EMBL" id="CAEZYF010000002">
    <property type="protein sequence ID" value="CAB4707377.1"/>
    <property type="molecule type" value="Genomic_DNA"/>
</dbReference>
<dbReference type="EMBL" id="CAFBOL010000021">
    <property type="protein sequence ID" value="CAB4985170.1"/>
    <property type="molecule type" value="Genomic_DNA"/>
</dbReference>
<protein>
    <submittedName>
        <fullName evidence="5">Unannotated protein</fullName>
    </submittedName>
</protein>
<dbReference type="EMBL" id="CAFBIY010000103">
    <property type="protein sequence ID" value="CAB4851929.1"/>
    <property type="molecule type" value="Genomic_DNA"/>
</dbReference>
<evidence type="ECO:0000313" key="3">
    <source>
        <dbReference type="EMBL" id="CAB4833086.1"/>
    </source>
</evidence>
<organism evidence="5">
    <name type="scientific">freshwater metagenome</name>
    <dbReference type="NCBI Taxonomy" id="449393"/>
    <lineage>
        <taxon>unclassified sequences</taxon>
        <taxon>metagenomes</taxon>
        <taxon>ecological metagenomes</taxon>
    </lineage>
</organism>
<dbReference type="AlphaFoldDB" id="A0A6J7H3S8"/>
<dbReference type="PROSITE" id="PS51257">
    <property type="entry name" value="PROKAR_LIPOPROTEIN"/>
    <property type="match status" value="1"/>
</dbReference>
<gene>
    <name evidence="2" type="ORF">UFOPK2656_00437</name>
    <name evidence="3" type="ORF">UFOPK3099_02302</name>
    <name evidence="4" type="ORF">UFOPK3267_01810</name>
    <name evidence="5" type="ORF">UFOPK3651_00205</name>
    <name evidence="6" type="ORF">UFOPK3931_01084</name>
    <name evidence="1" type="ORF">UFOPK4189_00434</name>
</gene>
<proteinExistence type="predicted"/>
<dbReference type="EMBL" id="CAFAAV010000219">
    <property type="protein sequence ID" value="CAB4833086.1"/>
    <property type="molecule type" value="Genomic_DNA"/>
</dbReference>
<name>A0A6J7H3S8_9ZZZZ</name>
<accession>A0A6J7H3S8</accession>